<sequence>MAVEAQDALMQELQEYQARLRKLEAHRNDWQLETATYVDQAISSFSSFMDQWISKQMQILSSLEVEQIRARQRSHLVECRAIEAMGRIENDIAAARMEEFELVEKEKLAHAETHEALCKAKIEISTLHDKARARERLIETLQSKVNKFEEQTHLLESELNRRSLEFMDKDKELTKCRERLTMASNQSTESLLACEKLKAQVESSDYILRTVSALMKCSISDLPGKVDALSHDYASLQEKYSSCLQELDRQHKVDEEKLRNCSHSLQALEKNCTSLEVRLETTENWLILCCKLMNVDDYSLLPTKTEQLLNEYSCIRATVSKYENRIETLEKTSLIFKNEMNEVISRQENENQLLQNRLQELQSSLDQQLRKTSCETERNLELERTVSILKSELENLSFKNYELGALNASLNLALKDTEANARALQHKYQSYEYLCQNLERENEQLLGVNHALQNAKMNCVQSSLNPSYASMRNENEALRDTVMSLEKTCVNLETQKKAALKNQDLLLNELRNLRQPDDQLLRTHNERLSQNAKGSLGSLEYSEFPSQKLLQKEVDDISIFLKGQAYASDDKSRHSFKAKHLREFFSTAKDSTAKNGSEDLIKDNHQDRVKTFSAGKSSIFKPYSAAQPRRPYSTLGMRSQDDYNTRWLKDVEYKLLRRPTNDEEV</sequence>
<dbReference type="RefSeq" id="XP_005840624.1">
    <property type="nucleotide sequence ID" value="XM_005840567.1"/>
</dbReference>
<dbReference type="EnsemblProtists" id="EKX53644">
    <property type="protein sequence ID" value="EKX53644"/>
    <property type="gene ID" value="GUITHDRAFT_132741"/>
</dbReference>
<evidence type="ECO:0000313" key="2">
    <source>
        <dbReference type="EMBL" id="EKX53644.1"/>
    </source>
</evidence>
<feature type="coiled-coil region" evidence="1">
    <location>
        <begin position="6"/>
        <end position="33"/>
    </location>
</feature>
<accession>L1JZA1</accession>
<evidence type="ECO:0000313" key="3">
    <source>
        <dbReference type="EnsemblProtists" id="EKX53644"/>
    </source>
</evidence>
<dbReference type="AlphaFoldDB" id="L1JZA1"/>
<evidence type="ECO:0000313" key="4">
    <source>
        <dbReference type="Proteomes" id="UP000011087"/>
    </source>
</evidence>
<dbReference type="GeneID" id="17310450"/>
<evidence type="ECO:0000256" key="1">
    <source>
        <dbReference type="SAM" id="Coils"/>
    </source>
</evidence>
<gene>
    <name evidence="2" type="ORF">GUITHDRAFT_132741</name>
</gene>
<organism evidence="2">
    <name type="scientific">Guillardia theta (strain CCMP2712)</name>
    <name type="common">Cryptophyte</name>
    <dbReference type="NCBI Taxonomy" id="905079"/>
    <lineage>
        <taxon>Eukaryota</taxon>
        <taxon>Cryptophyceae</taxon>
        <taxon>Pyrenomonadales</taxon>
        <taxon>Geminigeraceae</taxon>
        <taxon>Guillardia</taxon>
    </lineage>
</organism>
<dbReference type="Gene3D" id="1.10.287.1490">
    <property type="match status" value="1"/>
</dbReference>
<protein>
    <submittedName>
        <fullName evidence="2 3">Uncharacterized protein</fullName>
    </submittedName>
</protein>
<dbReference type="EMBL" id="JH992969">
    <property type="protein sequence ID" value="EKX53644.1"/>
    <property type="molecule type" value="Genomic_DNA"/>
</dbReference>
<proteinExistence type="predicted"/>
<feature type="coiled-coil region" evidence="1">
    <location>
        <begin position="131"/>
        <end position="158"/>
    </location>
</feature>
<feature type="coiled-coil region" evidence="1">
    <location>
        <begin position="312"/>
        <end position="502"/>
    </location>
</feature>
<dbReference type="KEGG" id="gtt:GUITHDRAFT_132741"/>
<reference evidence="3" key="3">
    <citation type="submission" date="2016-03" db="UniProtKB">
        <authorList>
            <consortium name="EnsemblProtists"/>
        </authorList>
    </citation>
    <scope>IDENTIFICATION</scope>
</reference>
<dbReference type="Proteomes" id="UP000011087">
    <property type="component" value="Unassembled WGS sequence"/>
</dbReference>
<name>L1JZA1_GUITC</name>
<reference evidence="2 4" key="1">
    <citation type="journal article" date="2012" name="Nature">
        <title>Algal genomes reveal evolutionary mosaicism and the fate of nucleomorphs.</title>
        <authorList>
            <consortium name="DOE Joint Genome Institute"/>
            <person name="Curtis B.A."/>
            <person name="Tanifuji G."/>
            <person name="Burki F."/>
            <person name="Gruber A."/>
            <person name="Irimia M."/>
            <person name="Maruyama S."/>
            <person name="Arias M.C."/>
            <person name="Ball S.G."/>
            <person name="Gile G.H."/>
            <person name="Hirakawa Y."/>
            <person name="Hopkins J.F."/>
            <person name="Kuo A."/>
            <person name="Rensing S.A."/>
            <person name="Schmutz J."/>
            <person name="Symeonidi A."/>
            <person name="Elias M."/>
            <person name="Eveleigh R.J."/>
            <person name="Herman E.K."/>
            <person name="Klute M.J."/>
            <person name="Nakayama T."/>
            <person name="Obornik M."/>
            <person name="Reyes-Prieto A."/>
            <person name="Armbrust E.V."/>
            <person name="Aves S.J."/>
            <person name="Beiko R.G."/>
            <person name="Coutinho P."/>
            <person name="Dacks J.B."/>
            <person name="Durnford D.G."/>
            <person name="Fast N.M."/>
            <person name="Green B.R."/>
            <person name="Grisdale C.J."/>
            <person name="Hempel F."/>
            <person name="Henrissat B."/>
            <person name="Hoppner M.P."/>
            <person name="Ishida K."/>
            <person name="Kim E."/>
            <person name="Koreny L."/>
            <person name="Kroth P.G."/>
            <person name="Liu Y."/>
            <person name="Malik S.B."/>
            <person name="Maier U.G."/>
            <person name="McRose D."/>
            <person name="Mock T."/>
            <person name="Neilson J.A."/>
            <person name="Onodera N.T."/>
            <person name="Poole A.M."/>
            <person name="Pritham E.J."/>
            <person name="Richards T.A."/>
            <person name="Rocap G."/>
            <person name="Roy S.W."/>
            <person name="Sarai C."/>
            <person name="Schaack S."/>
            <person name="Shirato S."/>
            <person name="Slamovits C.H."/>
            <person name="Spencer D.F."/>
            <person name="Suzuki S."/>
            <person name="Worden A.Z."/>
            <person name="Zauner S."/>
            <person name="Barry K."/>
            <person name="Bell C."/>
            <person name="Bharti A.K."/>
            <person name="Crow J.A."/>
            <person name="Grimwood J."/>
            <person name="Kramer R."/>
            <person name="Lindquist E."/>
            <person name="Lucas S."/>
            <person name="Salamov A."/>
            <person name="McFadden G.I."/>
            <person name="Lane C.E."/>
            <person name="Keeling P.J."/>
            <person name="Gray M.W."/>
            <person name="Grigoriev I.V."/>
            <person name="Archibald J.M."/>
        </authorList>
    </citation>
    <scope>NUCLEOTIDE SEQUENCE</scope>
    <source>
        <strain evidence="2 4">CCMP2712</strain>
    </source>
</reference>
<keyword evidence="4" id="KW-1185">Reference proteome</keyword>
<dbReference type="PaxDb" id="55529-EKX53644"/>
<dbReference type="HOGENOM" id="CLU_413044_0_0_1"/>
<reference evidence="4" key="2">
    <citation type="submission" date="2012-11" db="EMBL/GenBank/DDBJ databases">
        <authorList>
            <person name="Kuo A."/>
            <person name="Curtis B.A."/>
            <person name="Tanifuji G."/>
            <person name="Burki F."/>
            <person name="Gruber A."/>
            <person name="Irimia M."/>
            <person name="Maruyama S."/>
            <person name="Arias M.C."/>
            <person name="Ball S.G."/>
            <person name="Gile G.H."/>
            <person name="Hirakawa Y."/>
            <person name="Hopkins J.F."/>
            <person name="Rensing S.A."/>
            <person name="Schmutz J."/>
            <person name="Symeonidi A."/>
            <person name="Elias M."/>
            <person name="Eveleigh R.J."/>
            <person name="Herman E.K."/>
            <person name="Klute M.J."/>
            <person name="Nakayama T."/>
            <person name="Obornik M."/>
            <person name="Reyes-Prieto A."/>
            <person name="Armbrust E.V."/>
            <person name="Aves S.J."/>
            <person name="Beiko R.G."/>
            <person name="Coutinho P."/>
            <person name="Dacks J.B."/>
            <person name="Durnford D.G."/>
            <person name="Fast N.M."/>
            <person name="Green B.R."/>
            <person name="Grisdale C."/>
            <person name="Hempe F."/>
            <person name="Henrissat B."/>
            <person name="Hoppner M.P."/>
            <person name="Ishida K.-I."/>
            <person name="Kim E."/>
            <person name="Koreny L."/>
            <person name="Kroth P.G."/>
            <person name="Liu Y."/>
            <person name="Malik S.-B."/>
            <person name="Maier U.G."/>
            <person name="McRose D."/>
            <person name="Mock T."/>
            <person name="Neilson J.A."/>
            <person name="Onodera N.T."/>
            <person name="Poole A.M."/>
            <person name="Pritham E.J."/>
            <person name="Richards T.A."/>
            <person name="Rocap G."/>
            <person name="Roy S.W."/>
            <person name="Sarai C."/>
            <person name="Schaack S."/>
            <person name="Shirato S."/>
            <person name="Slamovits C.H."/>
            <person name="Spencer D.F."/>
            <person name="Suzuki S."/>
            <person name="Worden A.Z."/>
            <person name="Zauner S."/>
            <person name="Barry K."/>
            <person name="Bell C."/>
            <person name="Bharti A.K."/>
            <person name="Crow J.A."/>
            <person name="Grimwood J."/>
            <person name="Kramer R."/>
            <person name="Lindquist E."/>
            <person name="Lucas S."/>
            <person name="Salamov A."/>
            <person name="McFadden G.I."/>
            <person name="Lane C.E."/>
            <person name="Keeling P.J."/>
            <person name="Gray M.W."/>
            <person name="Grigoriev I.V."/>
            <person name="Archibald J.M."/>
        </authorList>
    </citation>
    <scope>NUCLEOTIDE SEQUENCE</scope>
    <source>
        <strain evidence="4">CCMP2712</strain>
    </source>
</reference>
<keyword evidence="1" id="KW-0175">Coiled coil</keyword>